<evidence type="ECO:0000259" key="1">
    <source>
        <dbReference type="Pfam" id="PF08241"/>
    </source>
</evidence>
<accession>A0A1F7W493</accession>
<feature type="domain" description="Methyltransferase type 11" evidence="1">
    <location>
        <begin position="48"/>
        <end position="136"/>
    </location>
</feature>
<organism evidence="2 3">
    <name type="scientific">Candidatus Uhrbacteria bacterium RIFOXYB2_FULL_45_11</name>
    <dbReference type="NCBI Taxonomy" id="1802421"/>
    <lineage>
        <taxon>Bacteria</taxon>
        <taxon>Candidatus Uhriibacteriota</taxon>
    </lineage>
</organism>
<dbReference type="SUPFAM" id="SSF53335">
    <property type="entry name" value="S-adenosyl-L-methionine-dependent methyltransferases"/>
    <property type="match status" value="1"/>
</dbReference>
<dbReference type="CDD" id="cd02440">
    <property type="entry name" value="AdoMet_MTases"/>
    <property type="match status" value="1"/>
</dbReference>
<proteinExistence type="predicted"/>
<sequence length="242" mass="28009">MHFLFKTEVDKRVYLEKSLKRLYPTFQNGGRLYRDLISQHAKKHAIVLDAGCGNGGVLSSYTHLFSKTIGIDTNQHLLNEHDFLDEKILSDLSKIPLSDNSIDLVTCDFVLEHIQHPEEVFHEILRVLKPEGVFLFRTTNVFNPVMMFSKFLPLSVHKILRDVLLKKEEETHETYYRANSWMNLLSLGKQSGFKSIQLHRAGNPEYLAFSPLTVIPAILLEKCFNLSGFHWLKMYLIGVYKK</sequence>
<dbReference type="PANTHER" id="PTHR43591">
    <property type="entry name" value="METHYLTRANSFERASE"/>
    <property type="match status" value="1"/>
</dbReference>
<protein>
    <recommendedName>
        <fullName evidence="1">Methyltransferase type 11 domain-containing protein</fullName>
    </recommendedName>
</protein>
<dbReference type="STRING" id="1802421.A2318_04195"/>
<dbReference type="AlphaFoldDB" id="A0A1F7W493"/>
<comment type="caution">
    <text evidence="2">The sequence shown here is derived from an EMBL/GenBank/DDBJ whole genome shotgun (WGS) entry which is preliminary data.</text>
</comment>
<gene>
    <name evidence="2" type="ORF">A2318_04195</name>
</gene>
<dbReference type="InterPro" id="IPR029063">
    <property type="entry name" value="SAM-dependent_MTases_sf"/>
</dbReference>
<dbReference type="InterPro" id="IPR013216">
    <property type="entry name" value="Methyltransf_11"/>
</dbReference>
<evidence type="ECO:0000313" key="3">
    <source>
        <dbReference type="Proteomes" id="UP000177331"/>
    </source>
</evidence>
<dbReference type="PANTHER" id="PTHR43591:SF110">
    <property type="entry name" value="RHODANESE DOMAIN-CONTAINING PROTEIN"/>
    <property type="match status" value="1"/>
</dbReference>
<dbReference type="GO" id="GO:0008757">
    <property type="term" value="F:S-adenosylmethionine-dependent methyltransferase activity"/>
    <property type="evidence" value="ECO:0007669"/>
    <property type="project" value="InterPro"/>
</dbReference>
<dbReference type="Pfam" id="PF08241">
    <property type="entry name" value="Methyltransf_11"/>
    <property type="match status" value="1"/>
</dbReference>
<evidence type="ECO:0000313" key="2">
    <source>
        <dbReference type="EMBL" id="OGL97621.1"/>
    </source>
</evidence>
<dbReference type="Gene3D" id="3.40.50.150">
    <property type="entry name" value="Vaccinia Virus protein VP39"/>
    <property type="match status" value="1"/>
</dbReference>
<dbReference type="EMBL" id="MGFD01000039">
    <property type="protein sequence ID" value="OGL97621.1"/>
    <property type="molecule type" value="Genomic_DNA"/>
</dbReference>
<name>A0A1F7W493_9BACT</name>
<reference evidence="2 3" key="1">
    <citation type="journal article" date="2016" name="Nat. Commun.">
        <title>Thousands of microbial genomes shed light on interconnected biogeochemical processes in an aquifer system.</title>
        <authorList>
            <person name="Anantharaman K."/>
            <person name="Brown C.T."/>
            <person name="Hug L.A."/>
            <person name="Sharon I."/>
            <person name="Castelle C.J."/>
            <person name="Probst A.J."/>
            <person name="Thomas B.C."/>
            <person name="Singh A."/>
            <person name="Wilkins M.J."/>
            <person name="Karaoz U."/>
            <person name="Brodie E.L."/>
            <person name="Williams K.H."/>
            <person name="Hubbard S.S."/>
            <person name="Banfield J.F."/>
        </authorList>
    </citation>
    <scope>NUCLEOTIDE SEQUENCE [LARGE SCALE GENOMIC DNA]</scope>
</reference>
<dbReference type="Proteomes" id="UP000177331">
    <property type="component" value="Unassembled WGS sequence"/>
</dbReference>